<name>A0ABU0AKV6_9BACI</name>
<keyword evidence="2" id="KW-1185">Reference proteome</keyword>
<dbReference type="EMBL" id="JAUSUB010000015">
    <property type="protein sequence ID" value="MDQ0271519.1"/>
    <property type="molecule type" value="Genomic_DNA"/>
</dbReference>
<gene>
    <name evidence="1" type="ORF">J2S17_003407</name>
</gene>
<accession>A0ABU0AKV6</accession>
<evidence type="ECO:0000313" key="2">
    <source>
        <dbReference type="Proteomes" id="UP001238088"/>
    </source>
</evidence>
<organism evidence="1 2">
    <name type="scientific">Cytobacillus purgationiresistens</name>
    <dbReference type="NCBI Taxonomy" id="863449"/>
    <lineage>
        <taxon>Bacteria</taxon>
        <taxon>Bacillati</taxon>
        <taxon>Bacillota</taxon>
        <taxon>Bacilli</taxon>
        <taxon>Bacillales</taxon>
        <taxon>Bacillaceae</taxon>
        <taxon>Cytobacillus</taxon>
    </lineage>
</organism>
<sequence length="63" mass="7525">MEIRKIQMADAEMYRSLRLEGLKKHPEAFEQVLKKKRNIQLIHIKKDCNHQCQKLSVHSLIIN</sequence>
<protein>
    <submittedName>
        <fullName evidence="1">Uncharacterized protein</fullName>
    </submittedName>
</protein>
<reference evidence="1 2" key="1">
    <citation type="submission" date="2023-07" db="EMBL/GenBank/DDBJ databases">
        <title>Genomic Encyclopedia of Type Strains, Phase IV (KMG-IV): sequencing the most valuable type-strain genomes for metagenomic binning, comparative biology and taxonomic classification.</title>
        <authorList>
            <person name="Goeker M."/>
        </authorList>
    </citation>
    <scope>NUCLEOTIDE SEQUENCE [LARGE SCALE GENOMIC DNA]</scope>
    <source>
        <strain evidence="1 2">DSM 23494</strain>
    </source>
</reference>
<proteinExistence type="predicted"/>
<comment type="caution">
    <text evidence="1">The sequence shown here is derived from an EMBL/GenBank/DDBJ whole genome shotgun (WGS) entry which is preliminary data.</text>
</comment>
<dbReference type="Proteomes" id="UP001238088">
    <property type="component" value="Unassembled WGS sequence"/>
</dbReference>
<evidence type="ECO:0000313" key="1">
    <source>
        <dbReference type="EMBL" id="MDQ0271519.1"/>
    </source>
</evidence>